<dbReference type="EMBL" id="JABRWQ010000006">
    <property type="protein sequence ID" value="NRD24324.1"/>
    <property type="molecule type" value="Genomic_DNA"/>
</dbReference>
<dbReference type="InterPro" id="IPR035994">
    <property type="entry name" value="Nucleoside_phosphorylase_sf"/>
</dbReference>
<evidence type="ECO:0000256" key="2">
    <source>
        <dbReference type="ARBA" id="ARBA00021980"/>
    </source>
</evidence>
<protein>
    <recommendedName>
        <fullName evidence="2">Uridine phosphorylase</fullName>
        <ecNumber evidence="1">2.4.2.3</ecNumber>
    </recommendedName>
</protein>
<evidence type="ECO:0000313" key="5">
    <source>
        <dbReference type="EMBL" id="NRD24324.1"/>
    </source>
</evidence>
<evidence type="ECO:0000256" key="3">
    <source>
        <dbReference type="ARBA" id="ARBA00048447"/>
    </source>
</evidence>
<gene>
    <name evidence="5" type="ORF">HNV10_13780</name>
</gene>
<evidence type="ECO:0000313" key="6">
    <source>
        <dbReference type="Proteomes" id="UP000805085"/>
    </source>
</evidence>
<dbReference type="InterPro" id="IPR000845">
    <property type="entry name" value="Nucleoside_phosphorylase_d"/>
</dbReference>
<evidence type="ECO:0000259" key="4">
    <source>
        <dbReference type="Pfam" id="PF01048"/>
    </source>
</evidence>
<dbReference type="PANTHER" id="PTHR43691">
    <property type="entry name" value="URIDINE PHOSPHORYLASE"/>
    <property type="match status" value="1"/>
</dbReference>
<accession>A0ABX2E7Q0</accession>
<reference evidence="5 6" key="1">
    <citation type="journal article" date="2015" name="Int. J. Syst. Evol. Microbiol.">
        <title>Winogradskyella litoriviva sp. nov., isolated from coastal seawater.</title>
        <authorList>
            <person name="Nedashkovskaya O.I."/>
            <person name="Kukhlevskiy A.D."/>
            <person name="Zhukova N.V."/>
            <person name="Kim S.J."/>
            <person name="Rhee S.K."/>
            <person name="Mikhailov V.V."/>
        </authorList>
    </citation>
    <scope>NUCLEOTIDE SEQUENCE [LARGE SCALE GENOMIC DNA]</scope>
    <source>
        <strain evidence="5 6">KMM6491</strain>
    </source>
</reference>
<feature type="domain" description="Nucleoside phosphorylase" evidence="4">
    <location>
        <begin position="74"/>
        <end position="218"/>
    </location>
</feature>
<dbReference type="Pfam" id="PF01048">
    <property type="entry name" value="PNP_UDP_1"/>
    <property type="match status" value="1"/>
</dbReference>
<dbReference type="RefSeq" id="WP_173301980.1">
    <property type="nucleotide sequence ID" value="NZ_JABRWQ010000006.1"/>
</dbReference>
<sequence>MHFITPEDAFFEEKSTLDILKLVHWKKQNNLYNFKVLPKTAILSQTNILSKKDRVLLKRVKGITGKNYILSGSVLICTGFGNGAPAIVSLMEELRALGVTAFLFMGFAGRIQDTIKEGEICIVNKAYSTVGCTMFYSAEDSFIPNKNNWFANLNTKLNWKNAICWSTDAPFRETPSLITTYTKKGADLVDMECAAIYAFSQFYGLNALCVLVASDSLFNMNWLPPKNMDKLNKTMINTFKTLYKLISNV</sequence>
<keyword evidence="6" id="KW-1185">Reference proteome</keyword>
<dbReference type="PANTHER" id="PTHR43691:SF11">
    <property type="entry name" value="FI09636P-RELATED"/>
    <property type="match status" value="1"/>
</dbReference>
<proteinExistence type="predicted"/>
<dbReference type="Proteomes" id="UP000805085">
    <property type="component" value="Unassembled WGS sequence"/>
</dbReference>
<dbReference type="EC" id="2.4.2.3" evidence="1"/>
<dbReference type="Gene3D" id="3.40.50.1580">
    <property type="entry name" value="Nucleoside phosphorylase domain"/>
    <property type="match status" value="1"/>
</dbReference>
<evidence type="ECO:0000256" key="1">
    <source>
        <dbReference type="ARBA" id="ARBA00011888"/>
    </source>
</evidence>
<name>A0ABX2E7Q0_9FLAO</name>
<dbReference type="SUPFAM" id="SSF53167">
    <property type="entry name" value="Purine and uridine phosphorylases"/>
    <property type="match status" value="1"/>
</dbReference>
<comment type="caution">
    <text evidence="5">The sequence shown here is derived from an EMBL/GenBank/DDBJ whole genome shotgun (WGS) entry which is preliminary data.</text>
</comment>
<organism evidence="5 6">
    <name type="scientific">Winogradskyella litoriviva</name>
    <dbReference type="NCBI Taxonomy" id="1220182"/>
    <lineage>
        <taxon>Bacteria</taxon>
        <taxon>Pseudomonadati</taxon>
        <taxon>Bacteroidota</taxon>
        <taxon>Flavobacteriia</taxon>
        <taxon>Flavobacteriales</taxon>
        <taxon>Flavobacteriaceae</taxon>
        <taxon>Winogradskyella</taxon>
    </lineage>
</organism>
<comment type="catalytic activity">
    <reaction evidence="3">
        <text>uridine + phosphate = alpha-D-ribose 1-phosphate + uracil</text>
        <dbReference type="Rhea" id="RHEA:24388"/>
        <dbReference type="ChEBI" id="CHEBI:16704"/>
        <dbReference type="ChEBI" id="CHEBI:17568"/>
        <dbReference type="ChEBI" id="CHEBI:43474"/>
        <dbReference type="ChEBI" id="CHEBI:57720"/>
        <dbReference type="EC" id="2.4.2.3"/>
    </reaction>
</comment>